<proteinExistence type="predicted"/>
<protein>
    <submittedName>
        <fullName evidence="1">Uncharacterized protein</fullName>
    </submittedName>
</protein>
<dbReference type="AlphaFoldDB" id="A0A075AI78"/>
<reference evidence="1 2" key="1">
    <citation type="submission" date="2013-11" db="EMBL/GenBank/DDBJ databases">
        <title>Opisthorchis viverrini - life in the bile duct.</title>
        <authorList>
            <person name="Young N.D."/>
            <person name="Nagarajan N."/>
            <person name="Lin S.J."/>
            <person name="Korhonen P.K."/>
            <person name="Jex A.R."/>
            <person name="Hall R.S."/>
            <person name="Safavi-Hemami H."/>
            <person name="Kaewkong W."/>
            <person name="Bertrand D."/>
            <person name="Gao S."/>
            <person name="Seet Q."/>
            <person name="Wongkham S."/>
            <person name="Teh B.T."/>
            <person name="Wongkham C."/>
            <person name="Intapan P.M."/>
            <person name="Maleewong W."/>
            <person name="Yang X."/>
            <person name="Hu M."/>
            <person name="Wang Z."/>
            <person name="Hofmann A."/>
            <person name="Sternberg P.W."/>
            <person name="Tan P."/>
            <person name="Wang J."/>
            <person name="Gasser R.B."/>
        </authorList>
    </citation>
    <scope>NUCLEOTIDE SEQUENCE [LARGE SCALE GENOMIC DNA]</scope>
</reference>
<dbReference type="CTD" id="20316787"/>
<dbReference type="KEGG" id="ovi:T265_02599"/>
<gene>
    <name evidence="1" type="ORF">T265_02599</name>
</gene>
<accession>A0A075AI78</accession>
<keyword evidence="2" id="KW-1185">Reference proteome</keyword>
<evidence type="ECO:0000313" key="2">
    <source>
        <dbReference type="Proteomes" id="UP000054324"/>
    </source>
</evidence>
<dbReference type="GeneID" id="20316787"/>
<dbReference type="Proteomes" id="UP000054324">
    <property type="component" value="Unassembled WGS sequence"/>
</dbReference>
<dbReference type="EMBL" id="KL596650">
    <property type="protein sequence ID" value="KER31159.1"/>
    <property type="molecule type" value="Genomic_DNA"/>
</dbReference>
<dbReference type="RefSeq" id="XP_009165142.1">
    <property type="nucleotide sequence ID" value="XM_009166878.1"/>
</dbReference>
<evidence type="ECO:0000313" key="1">
    <source>
        <dbReference type="EMBL" id="KER31159.1"/>
    </source>
</evidence>
<sequence length="90" mass="10378">MYRSTDIRNRALETAKKVELCIPAKTMKAAWLAYLRLSPSRHHSQAPLTRNVLSSDYQLLQYEFGIHPWRDNLLYEQGLSSSLTPLSVTE</sequence>
<name>A0A075AI78_OPIVI</name>
<organism evidence="1 2">
    <name type="scientific">Opisthorchis viverrini</name>
    <name type="common">Southeast Asian liver fluke</name>
    <dbReference type="NCBI Taxonomy" id="6198"/>
    <lineage>
        <taxon>Eukaryota</taxon>
        <taxon>Metazoa</taxon>
        <taxon>Spiralia</taxon>
        <taxon>Lophotrochozoa</taxon>
        <taxon>Platyhelminthes</taxon>
        <taxon>Trematoda</taxon>
        <taxon>Digenea</taxon>
        <taxon>Opisthorchiida</taxon>
        <taxon>Opisthorchiata</taxon>
        <taxon>Opisthorchiidae</taxon>
        <taxon>Opisthorchis</taxon>
    </lineage>
</organism>